<dbReference type="RefSeq" id="XP_014566554.1">
    <property type="nucleotide sequence ID" value="XM_014711068.1"/>
</dbReference>
<feature type="compositionally biased region" description="Low complexity" evidence="1">
    <location>
        <begin position="209"/>
        <end position="220"/>
    </location>
</feature>
<evidence type="ECO:0000313" key="3">
    <source>
        <dbReference type="Proteomes" id="UP000009131"/>
    </source>
</evidence>
<reference evidence="2 3" key="2">
    <citation type="journal article" date="2012" name="Open Biol.">
        <title>Characteristics of nucleosomes and linker DNA regions on the genome of the basidiomycete Mixia osmundae revealed by mono- and dinucleosome mapping.</title>
        <authorList>
            <person name="Nishida H."/>
            <person name="Kondo S."/>
            <person name="Matsumoto T."/>
            <person name="Suzuki Y."/>
            <person name="Yoshikawa H."/>
            <person name="Taylor T.D."/>
            <person name="Sugiyama J."/>
        </authorList>
    </citation>
    <scope>NUCLEOTIDE SEQUENCE [LARGE SCALE GENOMIC DNA]</scope>
    <source>
        <strain evidence="3">CBS 9802 / IAM 14324 / JCM 22182 / KY 12970</strain>
    </source>
</reference>
<dbReference type="EMBL" id="BABT02000007">
    <property type="protein sequence ID" value="GAA93537.1"/>
    <property type="molecule type" value="Genomic_DNA"/>
</dbReference>
<sequence length="269" mass="29653">MIDYIHNSKQRRRSSSSLGPELALVPLIALLPVNCEDVRPILLPLRQTYELMLDAIVNELHTAPARVTHQVTLEWLSEEYGRLRVTSSSWPALSCHLMETLAQRQQKQRMQYPFLRMVDTLAALFYVQLVALPLQPATPKSIDSPPIKHEPGKTKEAAHDGAAALSRPISAAVSEPTIILFQQNGANTSTPRRGLYPRIVIHPASGEASVVSDTSSDTSSEQCPNTPAKSTFSLDDSETESTASLSSRDSDPFGQPVILPWHRRNVGTQ</sequence>
<proteinExistence type="predicted"/>
<feature type="region of interest" description="Disordered" evidence="1">
    <location>
        <begin position="207"/>
        <end position="269"/>
    </location>
</feature>
<name>G7DSH7_MIXOS</name>
<protein>
    <submittedName>
        <fullName evidence="2">Uncharacterized protein</fullName>
    </submittedName>
</protein>
<evidence type="ECO:0000313" key="2">
    <source>
        <dbReference type="EMBL" id="GAA93537.1"/>
    </source>
</evidence>
<dbReference type="AlphaFoldDB" id="G7DSH7"/>
<accession>G7DSH7</accession>
<feature type="compositionally biased region" description="Basic and acidic residues" evidence="1">
    <location>
        <begin position="146"/>
        <end position="159"/>
    </location>
</feature>
<comment type="caution">
    <text evidence="2">The sequence shown here is derived from an EMBL/GenBank/DDBJ whole genome shotgun (WGS) entry which is preliminary data.</text>
</comment>
<organism evidence="2 3">
    <name type="scientific">Mixia osmundae (strain CBS 9802 / IAM 14324 / JCM 22182 / KY 12970)</name>
    <dbReference type="NCBI Taxonomy" id="764103"/>
    <lineage>
        <taxon>Eukaryota</taxon>
        <taxon>Fungi</taxon>
        <taxon>Dikarya</taxon>
        <taxon>Basidiomycota</taxon>
        <taxon>Pucciniomycotina</taxon>
        <taxon>Mixiomycetes</taxon>
        <taxon>Mixiales</taxon>
        <taxon>Mixiaceae</taxon>
        <taxon>Mixia</taxon>
    </lineage>
</organism>
<keyword evidence="3" id="KW-1185">Reference proteome</keyword>
<reference evidence="2 3" key="1">
    <citation type="journal article" date="2011" name="J. Gen. Appl. Microbiol.">
        <title>Draft genome sequencing of the enigmatic basidiomycete Mixia osmundae.</title>
        <authorList>
            <person name="Nishida H."/>
            <person name="Nagatsuka Y."/>
            <person name="Sugiyama J."/>
        </authorList>
    </citation>
    <scope>NUCLEOTIDE SEQUENCE [LARGE SCALE GENOMIC DNA]</scope>
    <source>
        <strain evidence="3">CBS 9802 / IAM 14324 / JCM 22182 / KY 12970</strain>
    </source>
</reference>
<evidence type="ECO:0000256" key="1">
    <source>
        <dbReference type="SAM" id="MobiDB-lite"/>
    </source>
</evidence>
<dbReference type="InParanoid" id="G7DSH7"/>
<dbReference type="Proteomes" id="UP000009131">
    <property type="component" value="Unassembled WGS sequence"/>
</dbReference>
<gene>
    <name evidence="2" type="primary">Mo00181</name>
    <name evidence="2" type="ORF">E5Q_00181</name>
</gene>
<dbReference type="HOGENOM" id="CLU_1034724_0_0_1"/>
<feature type="region of interest" description="Disordered" evidence="1">
    <location>
        <begin position="138"/>
        <end position="160"/>
    </location>
</feature>
<feature type="compositionally biased region" description="Polar residues" evidence="1">
    <location>
        <begin position="221"/>
        <end position="247"/>
    </location>
</feature>